<organism evidence="1">
    <name type="scientific">Drosophila melanogaster</name>
    <name type="common">Fruit fly</name>
    <dbReference type="NCBI Taxonomy" id="7227"/>
    <lineage>
        <taxon>Eukaryota</taxon>
        <taxon>Metazoa</taxon>
        <taxon>Ecdysozoa</taxon>
        <taxon>Arthropoda</taxon>
        <taxon>Hexapoda</taxon>
        <taxon>Insecta</taxon>
        <taxon>Pterygota</taxon>
        <taxon>Neoptera</taxon>
        <taxon>Endopterygota</taxon>
        <taxon>Diptera</taxon>
        <taxon>Brachycera</taxon>
        <taxon>Muscomorpha</taxon>
        <taxon>Ephydroidea</taxon>
        <taxon>Drosophilidae</taxon>
        <taxon>Drosophila</taxon>
        <taxon>Sophophora</taxon>
    </lineage>
</organism>
<reference evidence="1" key="1">
    <citation type="submission" date="2010-06" db="EMBL/GenBank/DDBJ databases">
        <authorList>
            <person name="Carlson J."/>
            <person name="Booth B."/>
            <person name="Frise E."/>
            <person name="Sandler J."/>
            <person name="Wan K."/>
            <person name="Yu C."/>
            <person name="Celniker S."/>
        </authorList>
    </citation>
    <scope>NUCLEOTIDE SEQUENCE</scope>
</reference>
<dbReference type="EMBL" id="BT124926">
    <property type="protein sequence ID" value="ADI32764.1"/>
    <property type="molecule type" value="mRNA"/>
</dbReference>
<name>D6W4M6_DROME</name>
<dbReference type="AlphaFoldDB" id="D6W4M6"/>
<protein>
    <submittedName>
        <fullName evidence="1">MIP22637p</fullName>
    </submittedName>
</protein>
<proteinExistence type="evidence at transcript level"/>
<accession>D6W4M6</accession>
<evidence type="ECO:0000313" key="1">
    <source>
        <dbReference type="EMBL" id="ADI32764.1"/>
    </source>
</evidence>
<sequence length="112" mass="13311">WACHVCFAALPPMTNFLRFGKLFCCPSHYHLFSEPERVLHQYKLQIFKMQMKFAELRQENLFLRPVASGTCPQLRDPEFEFQLYSVRQSPFECDANVWPTRRVDAMAIKEHN</sequence>
<feature type="non-terminal residue" evidence="1">
    <location>
        <position position="1"/>
    </location>
</feature>